<evidence type="ECO:0000256" key="1">
    <source>
        <dbReference type="SAM" id="MobiDB-lite"/>
    </source>
</evidence>
<proteinExistence type="predicted"/>
<dbReference type="Proteomes" id="UP000799441">
    <property type="component" value="Unassembled WGS sequence"/>
</dbReference>
<dbReference type="OrthoDB" id="5353066at2759"/>
<dbReference type="AlphaFoldDB" id="A0A9P4PZY1"/>
<feature type="compositionally biased region" description="Basic and acidic residues" evidence="1">
    <location>
        <begin position="223"/>
        <end position="232"/>
    </location>
</feature>
<name>A0A9P4PZY1_9PEZI</name>
<sequence length="592" mass="65901">MAWSGKASPYSSMVDTDQHNEQPLNLVCNPQAALFRGTYQSVPFGEGDLDIYEDQRRQLSVSPTYCTVRLRRQPSQGNLGHQHSNVAPSLKDETYPDTPPHTAISTPNFSPSLLLPLLGTPALSHSATSPTLSCSTFDTLLSAPSPPPPTIVNGSYPTSPRLLHEGDAIEPLRSKRKFTSLRRAKRLPHPHQDVWQVHAAVRQVEAGINSGIGNSSSSSEPNESDREASHRVLVDRAASVKAARRRKGASREVRFNGVDDYNSSHSLEEQSLHPVHQPQTDSPFPISDIKFPFPPGQNWEGTFGHLGQPASPRSLATLQYRGADFDVVNPHESLLLGNHQFETPAEIDGLLDDYFNDHSILGDAGREQTFNRMSSHPSLTGSESSRRTRVLYENAESARYNILHVQAGSLAARSNDEFSLRDLEATVPAPLNIRRDRRPQDSRARNIRNSVLGFLGLNELHAVSANDNESNPEQELQEAEEGQLNSQYLQESDDIQPHSRHASSLYPPDDSRETPGHDANPFVISDDSEDNEPHQRTQRHLQLDHPLRTPYQDQYASDHDFNSRGEVDQAYVQSFRRPHFVRSLTSCFSSQG</sequence>
<feature type="region of interest" description="Disordered" evidence="1">
    <location>
        <begin position="493"/>
        <end position="562"/>
    </location>
</feature>
<feature type="region of interest" description="Disordered" evidence="1">
    <location>
        <begin position="256"/>
        <end position="280"/>
    </location>
</feature>
<comment type="caution">
    <text evidence="2">The sequence shown here is derived from an EMBL/GenBank/DDBJ whole genome shotgun (WGS) entry which is preliminary data.</text>
</comment>
<protein>
    <submittedName>
        <fullName evidence="2">Uncharacterized protein</fullName>
    </submittedName>
</protein>
<evidence type="ECO:0000313" key="2">
    <source>
        <dbReference type="EMBL" id="KAF2716930.1"/>
    </source>
</evidence>
<feature type="region of interest" description="Disordered" evidence="1">
    <location>
        <begin position="209"/>
        <end position="232"/>
    </location>
</feature>
<feature type="compositionally biased region" description="Basic and acidic residues" evidence="1">
    <location>
        <begin position="531"/>
        <end position="547"/>
    </location>
</feature>
<organism evidence="2 3">
    <name type="scientific">Polychaeton citri CBS 116435</name>
    <dbReference type="NCBI Taxonomy" id="1314669"/>
    <lineage>
        <taxon>Eukaryota</taxon>
        <taxon>Fungi</taxon>
        <taxon>Dikarya</taxon>
        <taxon>Ascomycota</taxon>
        <taxon>Pezizomycotina</taxon>
        <taxon>Dothideomycetes</taxon>
        <taxon>Dothideomycetidae</taxon>
        <taxon>Capnodiales</taxon>
        <taxon>Capnodiaceae</taxon>
        <taxon>Polychaeton</taxon>
    </lineage>
</organism>
<evidence type="ECO:0000313" key="3">
    <source>
        <dbReference type="Proteomes" id="UP000799441"/>
    </source>
</evidence>
<gene>
    <name evidence="2" type="ORF">K431DRAFT_168708</name>
</gene>
<feature type="compositionally biased region" description="Low complexity" evidence="1">
    <location>
        <begin position="209"/>
        <end position="221"/>
    </location>
</feature>
<keyword evidence="3" id="KW-1185">Reference proteome</keyword>
<reference evidence="2" key="1">
    <citation type="journal article" date="2020" name="Stud. Mycol.">
        <title>101 Dothideomycetes genomes: a test case for predicting lifestyles and emergence of pathogens.</title>
        <authorList>
            <person name="Haridas S."/>
            <person name="Albert R."/>
            <person name="Binder M."/>
            <person name="Bloem J."/>
            <person name="Labutti K."/>
            <person name="Salamov A."/>
            <person name="Andreopoulos B."/>
            <person name="Baker S."/>
            <person name="Barry K."/>
            <person name="Bills G."/>
            <person name="Bluhm B."/>
            <person name="Cannon C."/>
            <person name="Castanera R."/>
            <person name="Culley D."/>
            <person name="Daum C."/>
            <person name="Ezra D."/>
            <person name="Gonzalez J."/>
            <person name="Henrissat B."/>
            <person name="Kuo A."/>
            <person name="Liang C."/>
            <person name="Lipzen A."/>
            <person name="Lutzoni F."/>
            <person name="Magnuson J."/>
            <person name="Mondo S."/>
            <person name="Nolan M."/>
            <person name="Ohm R."/>
            <person name="Pangilinan J."/>
            <person name="Park H.-J."/>
            <person name="Ramirez L."/>
            <person name="Alfaro M."/>
            <person name="Sun H."/>
            <person name="Tritt A."/>
            <person name="Yoshinaga Y."/>
            <person name="Zwiers L.-H."/>
            <person name="Turgeon B."/>
            <person name="Goodwin S."/>
            <person name="Spatafora J."/>
            <person name="Crous P."/>
            <person name="Grigoriev I."/>
        </authorList>
    </citation>
    <scope>NUCLEOTIDE SEQUENCE</scope>
    <source>
        <strain evidence="2">CBS 116435</strain>
    </source>
</reference>
<accession>A0A9P4PZY1</accession>
<dbReference type="EMBL" id="MU003857">
    <property type="protein sequence ID" value="KAF2716930.1"/>
    <property type="molecule type" value="Genomic_DNA"/>
</dbReference>